<organism evidence="2 3">
    <name type="scientific">Blastochloris sulfoviridis</name>
    <dbReference type="NCBI Taxonomy" id="50712"/>
    <lineage>
        <taxon>Bacteria</taxon>
        <taxon>Pseudomonadati</taxon>
        <taxon>Pseudomonadota</taxon>
        <taxon>Alphaproteobacteria</taxon>
        <taxon>Hyphomicrobiales</taxon>
        <taxon>Blastochloridaceae</taxon>
        <taxon>Blastochloris</taxon>
    </lineage>
</organism>
<name>A0A5M6I5W9_9HYPH</name>
<dbReference type="AlphaFoldDB" id="A0A5M6I5W9"/>
<dbReference type="GO" id="GO:0018823">
    <property type="term" value="F:cyclohexa-1,5-dienecarbonyl-CoA hydratase activity"/>
    <property type="evidence" value="ECO:0007669"/>
    <property type="project" value="UniProtKB-EC"/>
</dbReference>
<evidence type="ECO:0000313" key="2">
    <source>
        <dbReference type="EMBL" id="KAA5603552.1"/>
    </source>
</evidence>
<comment type="caution">
    <text evidence="2">The sequence shown here is derived from an EMBL/GenBank/DDBJ whole genome shotgun (WGS) entry which is preliminary data.</text>
</comment>
<dbReference type="EC" id="4.2.1.100" evidence="2"/>
<dbReference type="InterPro" id="IPR001753">
    <property type="entry name" value="Enoyl-CoA_hydra/iso"/>
</dbReference>
<gene>
    <name evidence="2" type="ORF">F1193_00190</name>
</gene>
<keyword evidence="3" id="KW-1185">Reference proteome</keyword>
<dbReference type="InterPro" id="IPR017602">
    <property type="entry name" value="Dienoyl_CoA_hydratase"/>
</dbReference>
<dbReference type="Pfam" id="PF00378">
    <property type="entry name" value="ECH_1"/>
    <property type="match status" value="1"/>
</dbReference>
<protein>
    <submittedName>
        <fullName evidence="2">Cyclohexa-1,5-dienecarbonyl-CoA hydratase</fullName>
        <ecNumber evidence="2">4.2.1.100</ecNumber>
    </submittedName>
</protein>
<dbReference type="NCBIfam" id="TIGR03189">
    <property type="entry name" value="dienoyl_CoA_hyt"/>
    <property type="match status" value="1"/>
</dbReference>
<dbReference type="Proteomes" id="UP000323886">
    <property type="component" value="Unassembled WGS sequence"/>
</dbReference>
<evidence type="ECO:0000313" key="3">
    <source>
        <dbReference type="Proteomes" id="UP000323886"/>
    </source>
</evidence>
<dbReference type="Gene3D" id="3.90.226.10">
    <property type="entry name" value="2-enoyl-CoA Hydratase, Chain A, domain 1"/>
    <property type="match status" value="1"/>
</dbReference>
<accession>A0A5M6I5W9</accession>
<dbReference type="InterPro" id="IPR051683">
    <property type="entry name" value="Enoyl-CoA_Hydratase/Isomerase"/>
</dbReference>
<dbReference type="PANTHER" id="PTHR42964">
    <property type="entry name" value="ENOYL-COA HYDRATASE"/>
    <property type="match status" value="1"/>
</dbReference>
<dbReference type="Gene3D" id="1.10.12.10">
    <property type="entry name" value="Lyase 2-enoyl-coa Hydratase, Chain A, domain 2"/>
    <property type="match status" value="1"/>
</dbReference>
<dbReference type="SUPFAM" id="SSF52096">
    <property type="entry name" value="ClpP/crotonase"/>
    <property type="match status" value="1"/>
</dbReference>
<dbReference type="EMBL" id="VWPL01000001">
    <property type="protein sequence ID" value="KAA5603552.1"/>
    <property type="molecule type" value="Genomic_DNA"/>
</dbReference>
<proteinExistence type="inferred from homology"/>
<sequence length="256" mass="27522">MSDEPLKVWHDRDGALLRLRLARPKANIVDAAMIAALDAALAENLGDARLKAVLIDHEGPHFSFGASVQEHLPGQFEAMLKGFNALVVRLVSSPVPVLAAVRGQCLGGGMEVAIAGNLIFAAPDAKFGQPEIQLGVFAPPASCILPERIARGAAEAILVSGQPIGAEEAWRIGLVHAVSDDPEQAALDWFDRALKPLSPSSLRFAVRAARFDFVERVTAKLAAVERLYLDELMSSHDAVEGLVAFLEKRPAKWEAR</sequence>
<dbReference type="RefSeq" id="WP_150095662.1">
    <property type="nucleotide sequence ID" value="NZ_VWPL01000001.1"/>
</dbReference>
<dbReference type="CDD" id="cd06558">
    <property type="entry name" value="crotonase-like"/>
    <property type="match status" value="1"/>
</dbReference>
<dbReference type="InterPro" id="IPR014748">
    <property type="entry name" value="Enoyl-CoA_hydra_C"/>
</dbReference>
<dbReference type="PANTHER" id="PTHR42964:SF1">
    <property type="entry name" value="POLYKETIDE BIOSYNTHESIS ENOYL-COA HYDRATASE PKSH-RELATED"/>
    <property type="match status" value="1"/>
</dbReference>
<evidence type="ECO:0000256" key="1">
    <source>
        <dbReference type="ARBA" id="ARBA00005254"/>
    </source>
</evidence>
<dbReference type="InterPro" id="IPR029045">
    <property type="entry name" value="ClpP/crotonase-like_dom_sf"/>
</dbReference>
<reference evidence="2 3" key="1">
    <citation type="submission" date="2019-09" db="EMBL/GenBank/DDBJ databases">
        <title>Draft Whole-Genome sequence of Blastochloris sulfoviridis DSM 729.</title>
        <authorList>
            <person name="Meyer T.E."/>
            <person name="Kyndt J.A."/>
        </authorList>
    </citation>
    <scope>NUCLEOTIDE SEQUENCE [LARGE SCALE GENOMIC DNA]</scope>
    <source>
        <strain evidence="2 3">DSM 729</strain>
    </source>
</reference>
<comment type="similarity">
    <text evidence="1">Belongs to the enoyl-CoA hydratase/isomerase family.</text>
</comment>
<keyword evidence="2" id="KW-0456">Lyase</keyword>
<dbReference type="OrthoDB" id="5730382at2"/>